<dbReference type="GO" id="GO:0016459">
    <property type="term" value="C:myosin complex"/>
    <property type="evidence" value="ECO:0007669"/>
    <property type="project" value="UniProtKB-KW"/>
</dbReference>
<keyword evidence="2 8" id="KW-0547">Nucleotide-binding</keyword>
<evidence type="ECO:0000256" key="4">
    <source>
        <dbReference type="ARBA" id="ARBA00023054"/>
    </source>
</evidence>
<dbReference type="GO" id="GO:0005737">
    <property type="term" value="C:cytoplasm"/>
    <property type="evidence" value="ECO:0007669"/>
    <property type="project" value="TreeGrafter"/>
</dbReference>
<evidence type="ECO:0000256" key="8">
    <source>
        <dbReference type="PROSITE-ProRule" id="PRU00782"/>
    </source>
</evidence>
<dbReference type="AlphaFoldDB" id="A0A9W6SW38"/>
<gene>
    <name evidence="11" type="ORF">Cboi02_000152200</name>
</gene>
<evidence type="ECO:0000256" key="3">
    <source>
        <dbReference type="ARBA" id="ARBA00022840"/>
    </source>
</evidence>
<dbReference type="Pfam" id="PF00063">
    <property type="entry name" value="Myosin_head"/>
    <property type="match status" value="1"/>
</dbReference>
<evidence type="ECO:0000259" key="9">
    <source>
        <dbReference type="PROSITE" id="PS51456"/>
    </source>
</evidence>
<dbReference type="Gene3D" id="3.40.850.10">
    <property type="entry name" value="Kinesin motor domain"/>
    <property type="match status" value="1"/>
</dbReference>
<name>A0A9W6SW38_CANBO</name>
<keyword evidence="5 8" id="KW-0518">Myosin</keyword>
<keyword evidence="6 8" id="KW-0505">Motor protein</keyword>
<dbReference type="GO" id="GO:0005524">
    <property type="term" value="F:ATP binding"/>
    <property type="evidence" value="ECO:0007669"/>
    <property type="project" value="UniProtKB-UniRule"/>
</dbReference>
<evidence type="ECO:0000313" key="11">
    <source>
        <dbReference type="EMBL" id="GME68261.1"/>
    </source>
</evidence>
<keyword evidence="3 8" id="KW-0067">ATP-binding</keyword>
<dbReference type="InterPro" id="IPR027417">
    <property type="entry name" value="P-loop_NTPase"/>
</dbReference>
<evidence type="ECO:0000256" key="5">
    <source>
        <dbReference type="ARBA" id="ARBA00023123"/>
    </source>
</evidence>
<evidence type="ECO:0000313" key="12">
    <source>
        <dbReference type="Proteomes" id="UP001165120"/>
    </source>
</evidence>
<dbReference type="GO" id="GO:0007015">
    <property type="term" value="P:actin filament organization"/>
    <property type="evidence" value="ECO:0007669"/>
    <property type="project" value="TreeGrafter"/>
</dbReference>
<reference evidence="11" key="1">
    <citation type="submission" date="2023-04" db="EMBL/GenBank/DDBJ databases">
        <title>Candida boidinii NBRC 10035.</title>
        <authorList>
            <person name="Ichikawa N."/>
            <person name="Sato H."/>
            <person name="Tonouchi N."/>
        </authorList>
    </citation>
    <scope>NUCLEOTIDE SEQUENCE</scope>
    <source>
        <strain evidence="11">NBRC 10035</strain>
    </source>
</reference>
<dbReference type="InterPro" id="IPR001609">
    <property type="entry name" value="Myosin_head_motor_dom-like"/>
</dbReference>
<dbReference type="SUPFAM" id="SSF52540">
    <property type="entry name" value="P-loop containing nucleoside triphosphate hydrolases"/>
    <property type="match status" value="1"/>
</dbReference>
<feature type="domain" description="Myosin N-terminal SH3-like" evidence="10">
    <location>
        <begin position="13"/>
        <end position="65"/>
    </location>
</feature>
<dbReference type="EMBL" id="BSXN01000366">
    <property type="protein sequence ID" value="GME68261.1"/>
    <property type="molecule type" value="Genomic_DNA"/>
</dbReference>
<dbReference type="Gene3D" id="1.20.120.720">
    <property type="entry name" value="Myosin VI head, motor domain, U50 subdomain"/>
    <property type="match status" value="1"/>
</dbReference>
<accession>A0A9W6SW38</accession>
<dbReference type="PRINTS" id="PR00193">
    <property type="entry name" value="MYOSINHEAVY"/>
</dbReference>
<evidence type="ECO:0000256" key="2">
    <source>
        <dbReference type="ARBA" id="ARBA00022741"/>
    </source>
</evidence>
<sequence>MTFAETDKESSAIEGGLVWLQDSENVLVKGTILESLDNGQKVKVQPENSKDTLTINTEQLQRRNPPKFDNCDDMASLTYLNEPSVVYNLQQRYQNDSIYTYSGLFLVAVNPYKQLNIYNNQFIQLYKNSTVTQIENAEEKIEELETPSLSHPDSESTNNIDDNYEIPTRLSTVKPHIFAVAEEAFQNLVQTKSNQSILVTGESGAGKTENTKKVIQYIISVASSATNQSIAQTVEDRILQANPILEAFGNAQTVRNLNSSRFGKFVKINVNIANKELNGAKIEWYLLEKSRVVLQNSDERNYHIFYQFLRGAAEKDLDQFGLSKSLSQYNYLKFSNHTVPGMDDSKEYRTLIKALQIMDFSKQDIQNVFAVLAIILHLGNITFKNKPNDVKQAILDESVSKSIEMISKLFGIKEKDFKNSFLTSKVQAGREVVTQHRNASQAKFTIDALSKSLYERLFQYLVNKINYSFNTEANPMANTRYIGILDIAVFQSSYV</sequence>
<dbReference type="GO" id="GO:0051015">
    <property type="term" value="F:actin filament binding"/>
    <property type="evidence" value="ECO:0007669"/>
    <property type="project" value="TreeGrafter"/>
</dbReference>
<dbReference type="GO" id="GO:0016020">
    <property type="term" value="C:membrane"/>
    <property type="evidence" value="ECO:0007669"/>
    <property type="project" value="TreeGrafter"/>
</dbReference>
<feature type="domain" description="Myosin motor" evidence="9">
    <location>
        <begin position="69"/>
        <end position="495"/>
    </location>
</feature>
<proteinExistence type="inferred from homology"/>
<dbReference type="PROSITE" id="PS51456">
    <property type="entry name" value="MYOSIN_MOTOR"/>
    <property type="match status" value="1"/>
</dbReference>
<dbReference type="InterPro" id="IPR004009">
    <property type="entry name" value="SH3_Myosin"/>
</dbReference>
<comment type="caution">
    <text evidence="8">Lacks conserved residue(s) required for the propagation of feature annotation.</text>
</comment>
<comment type="caution">
    <text evidence="11">The sequence shown here is derived from an EMBL/GenBank/DDBJ whole genome shotgun (WGS) entry which is preliminary data.</text>
</comment>
<dbReference type="Proteomes" id="UP001165120">
    <property type="component" value="Unassembled WGS sequence"/>
</dbReference>
<dbReference type="SMART" id="SM00242">
    <property type="entry name" value="MYSc"/>
    <property type="match status" value="1"/>
</dbReference>
<keyword evidence="4" id="KW-0175">Coiled coil</keyword>
<dbReference type="InterPro" id="IPR036961">
    <property type="entry name" value="Kinesin_motor_dom_sf"/>
</dbReference>
<dbReference type="PANTHER" id="PTHR13140:SF857">
    <property type="entry name" value="MYOSIN-11"/>
    <property type="match status" value="1"/>
</dbReference>
<evidence type="ECO:0000259" key="10">
    <source>
        <dbReference type="PROSITE" id="PS51844"/>
    </source>
</evidence>
<comment type="similarity">
    <text evidence="1 8">Belongs to the TRAFAC class myosin-kinesin ATPase superfamily. Myosin family.</text>
</comment>
<keyword evidence="7 8" id="KW-0009">Actin-binding</keyword>
<organism evidence="11 12">
    <name type="scientific">Candida boidinii</name>
    <name type="common">Yeast</name>
    <dbReference type="NCBI Taxonomy" id="5477"/>
    <lineage>
        <taxon>Eukaryota</taxon>
        <taxon>Fungi</taxon>
        <taxon>Dikarya</taxon>
        <taxon>Ascomycota</taxon>
        <taxon>Saccharomycotina</taxon>
        <taxon>Pichiomycetes</taxon>
        <taxon>Pichiales</taxon>
        <taxon>Pichiaceae</taxon>
        <taxon>Ogataea</taxon>
        <taxon>Ogataea/Candida clade</taxon>
    </lineage>
</organism>
<evidence type="ECO:0000256" key="6">
    <source>
        <dbReference type="ARBA" id="ARBA00023175"/>
    </source>
</evidence>
<protein>
    <submittedName>
        <fullName evidence="11">Unnamed protein product</fullName>
    </submittedName>
</protein>
<feature type="binding site" evidence="8">
    <location>
        <begin position="201"/>
        <end position="208"/>
    </location>
    <ligand>
        <name>ATP</name>
        <dbReference type="ChEBI" id="CHEBI:30616"/>
    </ligand>
</feature>
<dbReference type="GO" id="GO:0000146">
    <property type="term" value="F:microfilament motor activity"/>
    <property type="evidence" value="ECO:0007669"/>
    <property type="project" value="TreeGrafter"/>
</dbReference>
<dbReference type="PANTHER" id="PTHR13140">
    <property type="entry name" value="MYOSIN"/>
    <property type="match status" value="1"/>
</dbReference>
<evidence type="ECO:0000256" key="1">
    <source>
        <dbReference type="ARBA" id="ARBA00008314"/>
    </source>
</evidence>
<evidence type="ECO:0000256" key="7">
    <source>
        <dbReference type="ARBA" id="ARBA00023203"/>
    </source>
</evidence>
<dbReference type="PROSITE" id="PS51844">
    <property type="entry name" value="SH3_LIKE"/>
    <property type="match status" value="1"/>
</dbReference>
<keyword evidence="12" id="KW-1185">Reference proteome</keyword>